<reference evidence="2 3" key="1">
    <citation type="journal article" date="2019" name="Philos. Trans. R. Soc. Lond., B, Biol. Sci.">
        <title>Ant behaviour and brain gene expression of defending hosts depend on the ecological success of the intruding social parasite.</title>
        <authorList>
            <person name="Kaur R."/>
            <person name="Stoldt M."/>
            <person name="Jongepier E."/>
            <person name="Feldmeyer B."/>
            <person name="Menzel F."/>
            <person name="Bornberg-Bauer E."/>
            <person name="Foitzik S."/>
        </authorList>
    </citation>
    <scope>NUCLEOTIDE SEQUENCE [LARGE SCALE GENOMIC DNA]</scope>
    <source>
        <tissue evidence="2">Whole body</tissue>
    </source>
</reference>
<sequence length="73" mass="8242">MQPGPPAAGFACSLVNRPLPEREKESTRSERERQEAGSIVVSEQNFYDNRLKDSKLTGARRADPEMAFRCFIV</sequence>
<dbReference type="Proteomes" id="UP000310200">
    <property type="component" value="Unassembled WGS sequence"/>
</dbReference>
<comment type="caution">
    <text evidence="2">The sequence shown here is derived from an EMBL/GenBank/DDBJ whole genome shotgun (WGS) entry which is preliminary data.</text>
</comment>
<organism evidence="2 3">
    <name type="scientific">Temnothorax longispinosus</name>
    <dbReference type="NCBI Taxonomy" id="300112"/>
    <lineage>
        <taxon>Eukaryota</taxon>
        <taxon>Metazoa</taxon>
        <taxon>Ecdysozoa</taxon>
        <taxon>Arthropoda</taxon>
        <taxon>Hexapoda</taxon>
        <taxon>Insecta</taxon>
        <taxon>Pterygota</taxon>
        <taxon>Neoptera</taxon>
        <taxon>Endopterygota</taxon>
        <taxon>Hymenoptera</taxon>
        <taxon>Apocrita</taxon>
        <taxon>Aculeata</taxon>
        <taxon>Formicoidea</taxon>
        <taxon>Formicidae</taxon>
        <taxon>Myrmicinae</taxon>
        <taxon>Temnothorax</taxon>
    </lineage>
</organism>
<protein>
    <submittedName>
        <fullName evidence="2">Uncharacterized protein</fullName>
    </submittedName>
</protein>
<evidence type="ECO:0000313" key="2">
    <source>
        <dbReference type="EMBL" id="TGZ56230.1"/>
    </source>
</evidence>
<gene>
    <name evidence="2" type="ORF">DBV15_01659</name>
</gene>
<keyword evidence="3" id="KW-1185">Reference proteome</keyword>
<dbReference type="EMBL" id="QBLH01000372">
    <property type="protein sequence ID" value="TGZ56230.1"/>
    <property type="molecule type" value="Genomic_DNA"/>
</dbReference>
<accession>A0A4S2L169</accession>
<feature type="compositionally biased region" description="Basic and acidic residues" evidence="1">
    <location>
        <begin position="19"/>
        <end position="35"/>
    </location>
</feature>
<evidence type="ECO:0000313" key="3">
    <source>
        <dbReference type="Proteomes" id="UP000310200"/>
    </source>
</evidence>
<proteinExistence type="predicted"/>
<evidence type="ECO:0000256" key="1">
    <source>
        <dbReference type="SAM" id="MobiDB-lite"/>
    </source>
</evidence>
<feature type="region of interest" description="Disordered" evidence="1">
    <location>
        <begin position="1"/>
        <end position="38"/>
    </location>
</feature>
<name>A0A4S2L169_9HYME</name>
<dbReference type="AlphaFoldDB" id="A0A4S2L169"/>